<organism evidence="3 4">
    <name type="scientific">Verticillium longisporum</name>
    <name type="common">Verticillium dahliae var. longisporum</name>
    <dbReference type="NCBI Taxonomy" id="100787"/>
    <lineage>
        <taxon>Eukaryota</taxon>
        <taxon>Fungi</taxon>
        <taxon>Dikarya</taxon>
        <taxon>Ascomycota</taxon>
        <taxon>Pezizomycotina</taxon>
        <taxon>Sordariomycetes</taxon>
        <taxon>Hypocreomycetidae</taxon>
        <taxon>Glomerellales</taxon>
        <taxon>Plectosphaerellaceae</taxon>
        <taxon>Verticillium</taxon>
    </lineage>
</organism>
<evidence type="ECO:0000313" key="5">
    <source>
        <dbReference type="Proteomes" id="UP000045706"/>
    </source>
</evidence>
<evidence type="ECO:0000313" key="4">
    <source>
        <dbReference type="Proteomes" id="UP000044602"/>
    </source>
</evidence>
<evidence type="ECO:0000313" key="3">
    <source>
        <dbReference type="EMBL" id="CRK28168.1"/>
    </source>
</evidence>
<dbReference type="AlphaFoldDB" id="A0A0G4M1L4"/>
<dbReference type="Proteomes" id="UP000045706">
    <property type="component" value="Unassembled WGS sequence"/>
</dbReference>
<sequence length="168" mass="17613">MEILTALKLIACGQDREGVRSTARVTGRNRWLLARKMIKQRTTGVRRPESRRALAPLCADHVEGFCSLAVLAANCLHPKGIHCTLTHEQLETHTPGHAHREAGRVPFDGRAASAYGELPAASTPPAGCLMGLCSAALPLAPNNGGQPSPSDRSAYNSAASPGSPAGCT</sequence>
<accession>A0A0G4M1L4</accession>
<feature type="region of interest" description="Disordered" evidence="1">
    <location>
        <begin position="143"/>
        <end position="168"/>
    </location>
</feature>
<gene>
    <name evidence="3" type="ORF">BN1708_004604</name>
    <name evidence="2" type="ORF">BN1723_001685</name>
</gene>
<keyword evidence="4" id="KW-1185">Reference proteome</keyword>
<dbReference type="EMBL" id="CVQI01001113">
    <property type="protein sequence ID" value="CRK06137.1"/>
    <property type="molecule type" value="Genomic_DNA"/>
</dbReference>
<name>A0A0G4M1L4_VERLO</name>
<feature type="compositionally biased region" description="Polar residues" evidence="1">
    <location>
        <begin position="143"/>
        <end position="160"/>
    </location>
</feature>
<dbReference type="EMBL" id="CVQH01020640">
    <property type="protein sequence ID" value="CRK28168.1"/>
    <property type="molecule type" value="Genomic_DNA"/>
</dbReference>
<protein>
    <submittedName>
        <fullName evidence="3">Uncharacterized protein</fullName>
    </submittedName>
</protein>
<reference evidence="4 5" key="1">
    <citation type="submission" date="2015-05" db="EMBL/GenBank/DDBJ databases">
        <authorList>
            <person name="Fogelqvist Johan"/>
        </authorList>
    </citation>
    <scope>NUCLEOTIDE SEQUENCE [LARGE SCALE GENOMIC DNA]</scope>
    <source>
        <strain evidence="3">VL1</strain>
        <strain evidence="2">VL2</strain>
    </source>
</reference>
<evidence type="ECO:0000313" key="2">
    <source>
        <dbReference type="EMBL" id="CRK06137.1"/>
    </source>
</evidence>
<evidence type="ECO:0000256" key="1">
    <source>
        <dbReference type="SAM" id="MobiDB-lite"/>
    </source>
</evidence>
<proteinExistence type="predicted"/>
<dbReference type="Proteomes" id="UP000044602">
    <property type="component" value="Unassembled WGS sequence"/>
</dbReference>